<protein>
    <recommendedName>
        <fullName evidence="4">Spermidine synthase</fullName>
    </recommendedName>
</protein>
<dbReference type="VEuPathDB" id="TriTrypDB:TM35_000242530"/>
<dbReference type="GeneID" id="39987445"/>
<dbReference type="Gene3D" id="3.40.50.150">
    <property type="entry name" value="Vaccinia Virus protein VP39"/>
    <property type="match status" value="1"/>
</dbReference>
<sequence>MVSVPTKVDSNNGLLIRTAEKRIPCEIKSHFNNMLIYRYLRDGVKSNNSSNSSNNNSSGDMCVIPTHKRHRDIEYRREVSLESCTSRVLSCLPCQVLTGYCVMWVESAVCVSTFDPLTAYTKRRGHEEENAYKNNNDNPNHNNNNNNNLKKGRGRDEKGSEYHNVRLFSLHIVDQRAYQHPMQYSFALQSLCQPGRPLQLQCYPYHMVHFGLLMHAIWNAPDVFFEKDKRESFNKIKHHTTIESNTDLLNTTTITTNTTNNITTTTSRGFPLMTNVSNDGVLLLGLGGNVIGNCLDVALSSDVPIDVVEIEPTVLEICRAHNQLPLCEVQDQREDNKQRQEWIVSQAHHRYPHYRFILTDARTFLQDTNKYYSLIFLDCYDPSRERMMHDCNLIDLCHARLIPGGAVIVNAHILPTRETLEEQFLSRGFATVQVLRVAGCDQCIVVCLAHDKKTLSNQDVVKEEMEINGKWNHFSVRHARFLARRLFDISTRCDNISREGFCLDAGWLKSSRCLEGLSHHTRVWEHYE</sequence>
<organism evidence="2 3">
    <name type="scientific">Trypanosoma theileri</name>
    <dbReference type="NCBI Taxonomy" id="67003"/>
    <lineage>
        <taxon>Eukaryota</taxon>
        <taxon>Discoba</taxon>
        <taxon>Euglenozoa</taxon>
        <taxon>Kinetoplastea</taxon>
        <taxon>Metakinetoplastina</taxon>
        <taxon>Trypanosomatida</taxon>
        <taxon>Trypanosomatidae</taxon>
        <taxon>Trypanosoma</taxon>
    </lineage>
</organism>
<dbReference type="Proteomes" id="UP000192257">
    <property type="component" value="Unassembled WGS sequence"/>
</dbReference>
<proteinExistence type="predicted"/>
<dbReference type="AlphaFoldDB" id="A0A1X0NRJ3"/>
<dbReference type="EMBL" id="NBCO01000024">
    <property type="protein sequence ID" value="ORC87103.1"/>
    <property type="molecule type" value="Genomic_DNA"/>
</dbReference>
<comment type="caution">
    <text evidence="2">The sequence shown here is derived from an EMBL/GenBank/DDBJ whole genome shotgun (WGS) entry which is preliminary data.</text>
</comment>
<gene>
    <name evidence="2" type="ORF">TM35_000242530</name>
</gene>
<accession>A0A1X0NRJ3</accession>
<dbReference type="SUPFAM" id="SSF53335">
    <property type="entry name" value="S-adenosyl-L-methionine-dependent methyltransferases"/>
    <property type="match status" value="1"/>
</dbReference>
<dbReference type="InterPro" id="IPR029063">
    <property type="entry name" value="SAM-dependent_MTases_sf"/>
</dbReference>
<name>A0A1X0NRJ3_9TRYP</name>
<evidence type="ECO:0000313" key="2">
    <source>
        <dbReference type="EMBL" id="ORC87103.1"/>
    </source>
</evidence>
<dbReference type="PANTHER" id="PTHR39963">
    <property type="entry name" value="SLL0983 PROTEIN"/>
    <property type="match status" value="1"/>
</dbReference>
<dbReference type="PANTHER" id="PTHR39963:SF1">
    <property type="entry name" value="MNMC-LIKE METHYLTRANSFERASE DOMAIN-CONTAINING PROTEIN"/>
    <property type="match status" value="1"/>
</dbReference>
<evidence type="ECO:0008006" key="4">
    <source>
        <dbReference type="Google" id="ProtNLM"/>
    </source>
</evidence>
<feature type="region of interest" description="Disordered" evidence="1">
    <location>
        <begin position="130"/>
        <end position="157"/>
    </location>
</feature>
<feature type="compositionally biased region" description="Low complexity" evidence="1">
    <location>
        <begin position="134"/>
        <end position="148"/>
    </location>
</feature>
<evidence type="ECO:0000256" key="1">
    <source>
        <dbReference type="SAM" id="MobiDB-lite"/>
    </source>
</evidence>
<evidence type="ECO:0000313" key="3">
    <source>
        <dbReference type="Proteomes" id="UP000192257"/>
    </source>
</evidence>
<keyword evidence="3" id="KW-1185">Reference proteome</keyword>
<reference evidence="2 3" key="1">
    <citation type="submission" date="2017-03" db="EMBL/GenBank/DDBJ databases">
        <title>An alternative strategy for trypanosome survival in the mammalian bloodstream revealed through genome and transcriptome analysis of the ubiquitous bovine parasite Trypanosoma (Megatrypanum) theileri.</title>
        <authorList>
            <person name="Kelly S."/>
            <person name="Ivens A."/>
            <person name="Mott A."/>
            <person name="O'Neill E."/>
            <person name="Emms D."/>
            <person name="Macleod O."/>
            <person name="Voorheis P."/>
            <person name="Matthews J."/>
            <person name="Matthews K."/>
            <person name="Carrington M."/>
        </authorList>
    </citation>
    <scope>NUCLEOTIDE SEQUENCE [LARGE SCALE GENOMIC DNA]</scope>
    <source>
        <strain evidence="2">Edinburgh</strain>
    </source>
</reference>
<dbReference type="RefSeq" id="XP_028881169.1">
    <property type="nucleotide sequence ID" value="XM_029027665.1"/>
</dbReference>
<dbReference type="OrthoDB" id="273249at2759"/>